<dbReference type="Proteomes" id="UP000003861">
    <property type="component" value="Unassembled WGS sequence"/>
</dbReference>
<accession>U2E1Z6</accession>
<evidence type="ECO:0000313" key="1">
    <source>
        <dbReference type="EMBL" id="ERJ06333.1"/>
    </source>
</evidence>
<name>U2E1Z6_9EURY</name>
<gene>
    <name evidence="1" type="ORF">HLRTI_001538</name>
</gene>
<reference evidence="1 2" key="1">
    <citation type="journal article" date="2011" name="J. Bacteriol.">
        <title>Genome sequence of Halorhabdus tiamatea, the first archaeon isolated from a deep-sea anoxic brine lake.</title>
        <authorList>
            <person name="Antunes A."/>
            <person name="Alam I."/>
            <person name="Bajic V.B."/>
            <person name="Stingl U."/>
        </authorList>
    </citation>
    <scope>NUCLEOTIDE SEQUENCE [LARGE SCALE GENOMIC DNA]</scope>
    <source>
        <strain evidence="1 2">SARL4B</strain>
    </source>
</reference>
<comment type="caution">
    <text evidence="1">The sequence shown here is derived from an EMBL/GenBank/DDBJ whole genome shotgun (WGS) entry which is preliminary data.</text>
</comment>
<protein>
    <submittedName>
        <fullName evidence="1">Uncharacterized protein</fullName>
    </submittedName>
</protein>
<dbReference type="EMBL" id="AFNT02000016">
    <property type="protein sequence ID" value="ERJ06333.1"/>
    <property type="molecule type" value="Genomic_DNA"/>
</dbReference>
<sequence>ELFNRITFTALDGTKRTDTWLSNTRELEEGTDPWDPDFDDDGLTDGQELKGISKVTQGTTGGFVSFTEFNVREANILEEPTDPLNPDTDDDGYWDGWIGVHGVEYSDNVILYREHLRDEDDTRTNHAGNTIYGIRGAEIVEEQVGLHEVSSSQQAAPWASARIDGKRYHSNIHVGELHWGTDPNSNGVRGSGSTPHPSLSVEVDFSSRSRLELNRSEWERGIEQNYRLYGIDVDIMRDEIIPRFDSGLDSLGLEILAKTESSPEATDYLFVAEKGDGMFTSDSGGINLPIDRAMALFTDGEGNTVSKLENGHTDLVKKSTYTNGWQLRMANLALHEIAHSLQIGRADDDYSRAALNNGEIYSGRTDSVNDKGDDGLEDRTPERIQRNGDAWWSIMVSGYNPSLIHEDSGVVFYAFSIEELLTTRTP</sequence>
<evidence type="ECO:0000313" key="2">
    <source>
        <dbReference type="Proteomes" id="UP000003861"/>
    </source>
</evidence>
<proteinExistence type="predicted"/>
<feature type="non-terminal residue" evidence="1">
    <location>
        <position position="1"/>
    </location>
</feature>
<dbReference type="PATRIC" id="fig|1033806.13.peg.1326"/>
<organism evidence="1 2">
    <name type="scientific">Halorhabdus tiamatea SARL4B</name>
    <dbReference type="NCBI Taxonomy" id="1033806"/>
    <lineage>
        <taxon>Archaea</taxon>
        <taxon>Methanobacteriati</taxon>
        <taxon>Methanobacteriota</taxon>
        <taxon>Stenosarchaea group</taxon>
        <taxon>Halobacteria</taxon>
        <taxon>Halobacteriales</taxon>
        <taxon>Haloarculaceae</taxon>
        <taxon>Halorhabdus</taxon>
    </lineage>
</organism>
<dbReference type="eggNOG" id="arCOG09155">
    <property type="taxonomic scope" value="Archaea"/>
</dbReference>
<reference evidence="1 2" key="2">
    <citation type="journal article" date="2013" name="PLoS ONE">
        <title>INDIGO - INtegrated Data Warehouse of MIcrobial GenOmes with Examples from the Red Sea Extremophiles.</title>
        <authorList>
            <person name="Alam I."/>
            <person name="Antunes A."/>
            <person name="Kamau A.A."/>
            <person name="Ba Alawi W."/>
            <person name="Kalkatawi M."/>
            <person name="Stingl U."/>
            <person name="Bajic V.B."/>
        </authorList>
    </citation>
    <scope>NUCLEOTIDE SEQUENCE [LARGE SCALE GENOMIC DNA]</scope>
    <source>
        <strain evidence="1 2">SARL4B</strain>
    </source>
</reference>
<dbReference type="AlphaFoldDB" id="U2E1Z6"/>